<evidence type="ECO:0000256" key="1">
    <source>
        <dbReference type="PROSITE-ProRule" id="PRU00169"/>
    </source>
</evidence>
<dbReference type="Gene3D" id="3.40.50.2300">
    <property type="match status" value="1"/>
</dbReference>
<gene>
    <name evidence="3" type="ORF">O0931_16765</name>
</gene>
<dbReference type="PROSITE" id="PS50110">
    <property type="entry name" value="RESPONSE_REGULATORY"/>
    <property type="match status" value="1"/>
</dbReference>
<accession>A0ABT4L1C0</accession>
<evidence type="ECO:0000259" key="2">
    <source>
        <dbReference type="PROSITE" id="PS50110"/>
    </source>
</evidence>
<dbReference type="SMART" id="SM00448">
    <property type="entry name" value="REC"/>
    <property type="match status" value="1"/>
</dbReference>
<protein>
    <submittedName>
        <fullName evidence="3">Response regulator</fullName>
    </submittedName>
</protein>
<keyword evidence="4" id="KW-1185">Reference proteome</keyword>
<dbReference type="EMBL" id="JAPWGL010000005">
    <property type="protein sequence ID" value="MCZ4224967.1"/>
    <property type="molecule type" value="Genomic_DNA"/>
</dbReference>
<keyword evidence="1" id="KW-0597">Phosphoprotein</keyword>
<dbReference type="Proteomes" id="UP001144341">
    <property type="component" value="Unassembled WGS sequence"/>
</dbReference>
<organism evidence="3 4">
    <name type="scientific">Pedobacter rhodius</name>
    <dbReference type="NCBI Taxonomy" id="3004098"/>
    <lineage>
        <taxon>Bacteria</taxon>
        <taxon>Pseudomonadati</taxon>
        <taxon>Bacteroidota</taxon>
        <taxon>Sphingobacteriia</taxon>
        <taxon>Sphingobacteriales</taxon>
        <taxon>Sphingobacteriaceae</taxon>
        <taxon>Pedobacter</taxon>
    </lineage>
</organism>
<proteinExistence type="predicted"/>
<dbReference type="RefSeq" id="WP_269416631.1">
    <property type="nucleotide sequence ID" value="NZ_JAPWGL010000005.1"/>
</dbReference>
<reference evidence="3" key="1">
    <citation type="submission" date="2022-12" db="EMBL/GenBank/DDBJ databases">
        <title>Genome sequence of SJ11.</title>
        <authorList>
            <person name="Woo H."/>
        </authorList>
    </citation>
    <scope>NUCLEOTIDE SEQUENCE</scope>
    <source>
        <strain evidence="3">SJ11</strain>
    </source>
</reference>
<evidence type="ECO:0000313" key="3">
    <source>
        <dbReference type="EMBL" id="MCZ4224967.1"/>
    </source>
</evidence>
<comment type="caution">
    <text evidence="3">The sequence shown here is derived from an EMBL/GenBank/DDBJ whole genome shotgun (WGS) entry which is preliminary data.</text>
</comment>
<name>A0ABT4L1C0_9SPHI</name>
<dbReference type="InterPro" id="IPR001789">
    <property type="entry name" value="Sig_transdc_resp-reg_receiver"/>
</dbReference>
<dbReference type="InterPro" id="IPR011006">
    <property type="entry name" value="CheY-like_superfamily"/>
</dbReference>
<feature type="modified residue" description="4-aspartylphosphate" evidence="1">
    <location>
        <position position="61"/>
    </location>
</feature>
<dbReference type="Pfam" id="PF00072">
    <property type="entry name" value="Response_reg"/>
    <property type="match status" value="1"/>
</dbReference>
<sequence length="222" mass="25738">MFQKVLIVEDHEGMNYSMQVTLENLGIKHDFKNYVFYCDDALSRIRKAKAENNPYELLITDLSFNDDFPKQQITDGTQLIKVVKEIQPDIKIIVFSSEGRLSEAQILFENFNIDGFVPKGRGDVQDLKSAIQAIFDNKKYISANLKKILNEKIYHFEQLDIAILTLLAKGIPQKNMQDYLENMNIRPNSLGSIEKKLKKMREALEFQNNPQLIAYCKDRKII</sequence>
<evidence type="ECO:0000313" key="4">
    <source>
        <dbReference type="Proteomes" id="UP001144341"/>
    </source>
</evidence>
<dbReference type="SUPFAM" id="SSF52172">
    <property type="entry name" value="CheY-like"/>
    <property type="match status" value="1"/>
</dbReference>
<feature type="domain" description="Response regulatory" evidence="2">
    <location>
        <begin position="4"/>
        <end position="134"/>
    </location>
</feature>